<evidence type="ECO:0000313" key="3">
    <source>
        <dbReference type="EMBL" id="MFD0283620.1"/>
    </source>
</evidence>
<evidence type="ECO:0000256" key="1">
    <source>
        <dbReference type="SAM" id="MobiDB-lite"/>
    </source>
</evidence>
<protein>
    <submittedName>
        <fullName evidence="3">CU044_5270 family protein</fullName>
    </submittedName>
</protein>
<dbReference type="NCBIfam" id="NF038083">
    <property type="entry name" value="CU044_5270_fam"/>
    <property type="match status" value="1"/>
</dbReference>
<reference evidence="4" key="1">
    <citation type="journal article" date="2019" name="Int. J. Syst. Evol. Microbiol.">
        <title>The Global Catalogue of Microorganisms (GCM) 10K type strain sequencing project: providing services to taxonomists for standard genome sequencing and annotation.</title>
        <authorList>
            <consortium name="The Broad Institute Genomics Platform"/>
            <consortium name="The Broad Institute Genome Sequencing Center for Infectious Disease"/>
            <person name="Wu L."/>
            <person name="Ma J."/>
        </authorList>
    </citation>
    <scope>NUCLEOTIDE SEQUENCE [LARGE SCALE GENOMIC DNA]</scope>
    <source>
        <strain evidence="4">CGMCC 4.7198</strain>
    </source>
</reference>
<dbReference type="EMBL" id="JBHTEC010000001">
    <property type="protein sequence ID" value="MFD0283620.1"/>
    <property type="molecule type" value="Genomic_DNA"/>
</dbReference>
<keyword evidence="2" id="KW-1133">Transmembrane helix</keyword>
<dbReference type="InterPro" id="IPR047789">
    <property type="entry name" value="CU044_5270-like"/>
</dbReference>
<proteinExistence type="predicted"/>
<keyword evidence="2" id="KW-0812">Transmembrane</keyword>
<dbReference type="RefSeq" id="WP_381260309.1">
    <property type="nucleotide sequence ID" value="NZ_JBHTBI010000041.1"/>
</dbReference>
<feature type="transmembrane region" description="Helical" evidence="2">
    <location>
        <begin position="66"/>
        <end position="85"/>
    </location>
</feature>
<sequence length="349" mass="36914">MNEHEVLDFPGVDVLIAAGEVAPPDAAVVDAALAAVRLAAAADSADARLDAGRPRRRFGRTRRSRILLSAAVAAVVAGAVAVPTIPFGGTRPAASADAASFLHQVASTAADARTSDAPYWKVRRKMIAGEDSAATGWGSPVKVVGAGSSAATSTVWFSRSGMISRAWNGQYAMTPAGKEPNAQMSWQVADQQVTWDDLRRLPTEPRALKAYLYSGTPDTPEQEAVFNGIVTLLTSPASPELRSALYDVLAGLPYLRLVGPVHDSAGRAGVAIEYDLDDVRSRVVIDPETALPLEEKTTTLGGTRNGDLISAVTYLSLQPVWDAPKATPWDNIPPDPDDPLRKLVSKGKK</sequence>
<comment type="caution">
    <text evidence="3">The sequence shown here is derived from an EMBL/GenBank/DDBJ whole genome shotgun (WGS) entry which is preliminary data.</text>
</comment>
<accession>A0ABW2VKA4</accession>
<keyword evidence="2" id="KW-0472">Membrane</keyword>
<organism evidence="3 4">
    <name type="scientific">Streptomyces lutosisoli</name>
    <dbReference type="NCBI Taxonomy" id="2665721"/>
    <lineage>
        <taxon>Bacteria</taxon>
        <taxon>Bacillati</taxon>
        <taxon>Actinomycetota</taxon>
        <taxon>Actinomycetes</taxon>
        <taxon>Kitasatosporales</taxon>
        <taxon>Streptomycetaceae</taxon>
        <taxon>Streptomyces</taxon>
    </lineage>
</organism>
<evidence type="ECO:0000313" key="4">
    <source>
        <dbReference type="Proteomes" id="UP001596957"/>
    </source>
</evidence>
<gene>
    <name evidence="3" type="ORF">ACFQZP_18415</name>
</gene>
<evidence type="ECO:0000256" key="2">
    <source>
        <dbReference type="SAM" id="Phobius"/>
    </source>
</evidence>
<dbReference type="Proteomes" id="UP001596957">
    <property type="component" value="Unassembled WGS sequence"/>
</dbReference>
<name>A0ABW2VKA4_9ACTN</name>
<keyword evidence="4" id="KW-1185">Reference proteome</keyword>
<feature type="region of interest" description="Disordered" evidence="1">
    <location>
        <begin position="326"/>
        <end position="349"/>
    </location>
</feature>